<dbReference type="Pfam" id="PF22757">
    <property type="entry name" value="GeBP-like_C"/>
    <property type="match status" value="1"/>
</dbReference>
<organism evidence="4 5">
    <name type="scientific">Nepenthes gracilis</name>
    <name type="common">Slender pitcher plant</name>
    <dbReference type="NCBI Taxonomy" id="150966"/>
    <lineage>
        <taxon>Eukaryota</taxon>
        <taxon>Viridiplantae</taxon>
        <taxon>Streptophyta</taxon>
        <taxon>Embryophyta</taxon>
        <taxon>Tracheophyta</taxon>
        <taxon>Spermatophyta</taxon>
        <taxon>Magnoliopsida</taxon>
        <taxon>eudicotyledons</taxon>
        <taxon>Gunneridae</taxon>
        <taxon>Pentapetalae</taxon>
        <taxon>Caryophyllales</taxon>
        <taxon>Nepenthaceae</taxon>
        <taxon>Nepenthes</taxon>
    </lineage>
</organism>
<name>A0AAD3RWF6_NEPGR</name>
<evidence type="ECO:0000313" key="5">
    <source>
        <dbReference type="Proteomes" id="UP001279734"/>
    </source>
</evidence>
<dbReference type="EMBL" id="BSYO01000001">
    <property type="protein sequence ID" value="GMG98923.1"/>
    <property type="molecule type" value="Genomic_DNA"/>
</dbReference>
<dbReference type="GO" id="GO:0006355">
    <property type="term" value="P:regulation of DNA-templated transcription"/>
    <property type="evidence" value="ECO:0007669"/>
    <property type="project" value="InterPro"/>
</dbReference>
<proteinExistence type="inferred from homology"/>
<feature type="domain" description="Glabrous enhancer-binding protein-like DBD" evidence="2">
    <location>
        <begin position="1"/>
        <end position="70"/>
    </location>
</feature>
<dbReference type="InterPro" id="IPR053933">
    <property type="entry name" value="GeBP-like_C"/>
</dbReference>
<sequence>MIEYKANKGKDPTADPDDFRDLIKKSLHVDFDERKIMDMVRRLVKNYANNVAKKRVLSIHEKNTFGLSKMNNSNAHGDSVEVKLAGPQCFSEDAIFSKEIVGMGFDENFVKKGLKLLESSKRAELEEKWRKVKMAEIELYLKRADLVCEQTKLILDAMKTSEH</sequence>
<evidence type="ECO:0000259" key="3">
    <source>
        <dbReference type="Pfam" id="PF22757"/>
    </source>
</evidence>
<dbReference type="PANTHER" id="PTHR31662:SF33">
    <property type="entry name" value="DNA-BINDING STOREKEEPER PROTEIN TRANSCRIPTIONAL REGULATOR-LIKE PROTEIN"/>
    <property type="match status" value="1"/>
</dbReference>
<evidence type="ECO:0000313" key="4">
    <source>
        <dbReference type="EMBL" id="GMG98923.1"/>
    </source>
</evidence>
<dbReference type="AlphaFoldDB" id="A0AAD3RWF6"/>
<accession>A0AAD3RWF6</accession>
<feature type="domain" description="Glabrous enhancer-binding protein-like C-terminal" evidence="3">
    <location>
        <begin position="97"/>
        <end position="151"/>
    </location>
</feature>
<comment type="similarity">
    <text evidence="1">Belongs to the GeBP family.</text>
</comment>
<dbReference type="Proteomes" id="UP001279734">
    <property type="component" value="Unassembled WGS sequence"/>
</dbReference>
<dbReference type="Pfam" id="PF04504">
    <property type="entry name" value="GeBP-like_DBD"/>
    <property type="match status" value="1"/>
</dbReference>
<reference evidence="4" key="1">
    <citation type="submission" date="2023-05" db="EMBL/GenBank/DDBJ databases">
        <title>Nepenthes gracilis genome sequencing.</title>
        <authorList>
            <person name="Fukushima K."/>
        </authorList>
    </citation>
    <scope>NUCLEOTIDE SEQUENCE</scope>
    <source>
        <strain evidence="4">SING2019-196</strain>
    </source>
</reference>
<keyword evidence="5" id="KW-1185">Reference proteome</keyword>
<dbReference type="InterPro" id="IPR007592">
    <property type="entry name" value="GEBP"/>
</dbReference>
<dbReference type="PANTHER" id="PTHR31662">
    <property type="entry name" value="BNAANNG10740D PROTEIN-RELATED"/>
    <property type="match status" value="1"/>
</dbReference>
<comment type="caution">
    <text evidence="4">The sequence shown here is derived from an EMBL/GenBank/DDBJ whole genome shotgun (WGS) entry which is preliminary data.</text>
</comment>
<evidence type="ECO:0000259" key="2">
    <source>
        <dbReference type="Pfam" id="PF04504"/>
    </source>
</evidence>
<gene>
    <name evidence="4" type="ORF">Nepgr_000763</name>
</gene>
<protein>
    <submittedName>
        <fullName evidence="4">Uncharacterized protein</fullName>
    </submittedName>
</protein>
<evidence type="ECO:0000256" key="1">
    <source>
        <dbReference type="ARBA" id="ARBA00010820"/>
    </source>
</evidence>
<dbReference type="InterPro" id="IPR053932">
    <property type="entry name" value="GeBP-like_DBD"/>
</dbReference>
<dbReference type="GO" id="GO:0005634">
    <property type="term" value="C:nucleus"/>
    <property type="evidence" value="ECO:0007669"/>
    <property type="project" value="TreeGrafter"/>
</dbReference>